<evidence type="ECO:0000256" key="5">
    <source>
        <dbReference type="SAM" id="SignalP"/>
    </source>
</evidence>
<dbReference type="InterPro" id="IPR006170">
    <property type="entry name" value="PBP/GOBP"/>
</dbReference>
<proteinExistence type="inferred from homology"/>
<dbReference type="GO" id="GO:0005615">
    <property type="term" value="C:extracellular space"/>
    <property type="evidence" value="ECO:0007669"/>
    <property type="project" value="TreeGrafter"/>
</dbReference>
<keyword evidence="3" id="KW-0964">Secreted</keyword>
<feature type="chain" id="PRO_5012195527" evidence="5">
    <location>
        <begin position="18"/>
        <end position="134"/>
    </location>
</feature>
<dbReference type="FunFam" id="1.10.238.20:FF:000001">
    <property type="entry name" value="General odorant-binding protein lush"/>
    <property type="match status" value="1"/>
</dbReference>
<dbReference type="Pfam" id="PF01395">
    <property type="entry name" value="PBP_GOBP"/>
    <property type="match status" value="1"/>
</dbReference>
<keyword evidence="7" id="KW-1185">Reference proteome</keyword>
<dbReference type="PANTHER" id="PTHR11857">
    <property type="entry name" value="ODORANT BINDING PROTEIN-RELATED"/>
    <property type="match status" value="1"/>
</dbReference>
<organism evidence="6 7">
    <name type="scientific">Trichomalopsis sarcophagae</name>
    <dbReference type="NCBI Taxonomy" id="543379"/>
    <lineage>
        <taxon>Eukaryota</taxon>
        <taxon>Metazoa</taxon>
        <taxon>Ecdysozoa</taxon>
        <taxon>Arthropoda</taxon>
        <taxon>Hexapoda</taxon>
        <taxon>Insecta</taxon>
        <taxon>Pterygota</taxon>
        <taxon>Neoptera</taxon>
        <taxon>Endopterygota</taxon>
        <taxon>Hymenoptera</taxon>
        <taxon>Apocrita</taxon>
        <taxon>Proctotrupomorpha</taxon>
        <taxon>Chalcidoidea</taxon>
        <taxon>Pteromalidae</taxon>
        <taxon>Pteromalinae</taxon>
        <taxon>Trichomalopsis</taxon>
    </lineage>
</organism>
<dbReference type="SUPFAM" id="SSF47565">
    <property type="entry name" value="Insect pheromone/odorant-binding proteins"/>
    <property type="match status" value="1"/>
</dbReference>
<name>A0A232FFM5_9HYME</name>
<evidence type="ECO:0000256" key="1">
    <source>
        <dbReference type="ARBA" id="ARBA00004613"/>
    </source>
</evidence>
<dbReference type="PANTHER" id="PTHR11857:SF43">
    <property type="entry name" value="GEO07291P1-RELATED"/>
    <property type="match status" value="1"/>
</dbReference>
<protein>
    <submittedName>
        <fullName evidence="6">Uncharacterized protein</fullName>
    </submittedName>
</protein>
<dbReference type="EMBL" id="NNAY01000282">
    <property type="protein sequence ID" value="OXU29502.1"/>
    <property type="molecule type" value="Genomic_DNA"/>
</dbReference>
<dbReference type="Gene3D" id="1.10.238.20">
    <property type="entry name" value="Pheromone/general odorant binding protein domain"/>
    <property type="match status" value="1"/>
</dbReference>
<evidence type="ECO:0000313" key="7">
    <source>
        <dbReference type="Proteomes" id="UP000215335"/>
    </source>
</evidence>
<dbReference type="GO" id="GO:0007608">
    <property type="term" value="P:sensory perception of smell"/>
    <property type="evidence" value="ECO:0007669"/>
    <property type="project" value="TreeGrafter"/>
</dbReference>
<dbReference type="GO" id="GO:0005549">
    <property type="term" value="F:odorant binding"/>
    <property type="evidence" value="ECO:0007669"/>
    <property type="project" value="InterPro"/>
</dbReference>
<reference evidence="6 7" key="1">
    <citation type="journal article" date="2017" name="Curr. Biol.">
        <title>The Evolution of Venom by Co-option of Single-Copy Genes.</title>
        <authorList>
            <person name="Martinson E.O."/>
            <person name="Mrinalini"/>
            <person name="Kelkar Y.D."/>
            <person name="Chang C.H."/>
            <person name="Werren J.H."/>
        </authorList>
    </citation>
    <scope>NUCLEOTIDE SEQUENCE [LARGE SCALE GENOMIC DNA]</scope>
    <source>
        <strain evidence="6 7">Alberta</strain>
        <tissue evidence="6">Whole body</tissue>
    </source>
</reference>
<sequence length="134" mass="14614">MKYFAVIFAFCFVGAMAALTEEQKAKLKEYKYACITETGVSEDVIESVKKGEQVAFDEKLNCFSACMLKKVGIMNADGTMNEEVARAKVPQDLPKDKVDQVINTCKAGVGKDSCETGGKVLTCLMKTKAVSILH</sequence>
<dbReference type="OrthoDB" id="7665616at2759"/>
<dbReference type="AlphaFoldDB" id="A0A232FFM5"/>
<evidence type="ECO:0000313" key="6">
    <source>
        <dbReference type="EMBL" id="OXU29502.1"/>
    </source>
</evidence>
<dbReference type="SMART" id="SM00708">
    <property type="entry name" value="PhBP"/>
    <property type="match status" value="1"/>
</dbReference>
<comment type="similarity">
    <text evidence="2">Belongs to the PBP/GOBP family.</text>
</comment>
<evidence type="ECO:0000256" key="4">
    <source>
        <dbReference type="ARBA" id="ARBA00022729"/>
    </source>
</evidence>
<feature type="signal peptide" evidence="5">
    <location>
        <begin position="1"/>
        <end position="17"/>
    </location>
</feature>
<evidence type="ECO:0000256" key="3">
    <source>
        <dbReference type="ARBA" id="ARBA00022525"/>
    </source>
</evidence>
<evidence type="ECO:0000256" key="2">
    <source>
        <dbReference type="ARBA" id="ARBA00008098"/>
    </source>
</evidence>
<gene>
    <name evidence="6" type="ORF">TSAR_003814</name>
</gene>
<dbReference type="CDD" id="cd23992">
    <property type="entry name" value="PBP_GOBP"/>
    <property type="match status" value="1"/>
</dbReference>
<comment type="caution">
    <text evidence="6">The sequence shown here is derived from an EMBL/GenBank/DDBJ whole genome shotgun (WGS) entry which is preliminary data.</text>
</comment>
<keyword evidence="4 5" id="KW-0732">Signal</keyword>
<accession>A0A232FFM5</accession>
<dbReference type="InterPro" id="IPR036728">
    <property type="entry name" value="PBP_GOBP_sf"/>
</dbReference>
<comment type="subcellular location">
    <subcellularLocation>
        <location evidence="1">Secreted</location>
    </subcellularLocation>
</comment>
<dbReference type="Proteomes" id="UP000215335">
    <property type="component" value="Unassembled WGS sequence"/>
</dbReference>